<organism evidence="1 2">
    <name type="scientific">Onychostoma macrolepis</name>
    <dbReference type="NCBI Taxonomy" id="369639"/>
    <lineage>
        <taxon>Eukaryota</taxon>
        <taxon>Metazoa</taxon>
        <taxon>Chordata</taxon>
        <taxon>Craniata</taxon>
        <taxon>Vertebrata</taxon>
        <taxon>Euteleostomi</taxon>
        <taxon>Actinopterygii</taxon>
        <taxon>Neopterygii</taxon>
        <taxon>Teleostei</taxon>
        <taxon>Ostariophysi</taxon>
        <taxon>Cypriniformes</taxon>
        <taxon>Cyprinidae</taxon>
        <taxon>Acrossocheilinae</taxon>
        <taxon>Onychostoma</taxon>
    </lineage>
</organism>
<sequence>MLQARLQKLWLREVQDRRPEFYLLILLLFWPDDVQPAITNPPNLEKCLTKMRHSYKKYQKYLCGRYLVPLFFFGKGKGLQRLVHTSKLNQTALVLLNEGDGSVEIKDLQRINGQVRNHKVFAIRGEKQIQVAPHDPASVCKRGQVSFYLGFTIREPVAYNIRYEENSFRGAYYMKNNKT</sequence>
<name>A0A7J6CT50_9TELE</name>
<gene>
    <name evidence="1" type="ORF">G5714_007517</name>
</gene>
<dbReference type="PANTHER" id="PTHR16155:SF18">
    <property type="entry name" value="STERILE ALPHA MOTIF DOMAIN-CONTAINING PROTEIN 9-LIKE"/>
    <property type="match status" value="1"/>
</dbReference>
<dbReference type="GO" id="GO:0005737">
    <property type="term" value="C:cytoplasm"/>
    <property type="evidence" value="ECO:0007669"/>
    <property type="project" value="TreeGrafter"/>
</dbReference>
<dbReference type="PANTHER" id="PTHR16155">
    <property type="entry name" value="DED DOMAIN-CONTAINING PROTEIN"/>
    <property type="match status" value="1"/>
</dbReference>
<dbReference type="Proteomes" id="UP000579812">
    <property type="component" value="Unassembled WGS sequence"/>
</dbReference>
<proteinExistence type="predicted"/>
<protein>
    <submittedName>
        <fullName evidence="1">Uncharacterized protein</fullName>
    </submittedName>
</protein>
<accession>A0A7J6CT50</accession>
<dbReference type="AlphaFoldDB" id="A0A7J6CT50"/>
<comment type="caution">
    <text evidence="1">The sequence shown here is derived from an EMBL/GenBank/DDBJ whole genome shotgun (WGS) entry which is preliminary data.</text>
</comment>
<evidence type="ECO:0000313" key="2">
    <source>
        <dbReference type="Proteomes" id="UP000579812"/>
    </source>
</evidence>
<reference evidence="1 2" key="1">
    <citation type="submission" date="2020-04" db="EMBL/GenBank/DDBJ databases">
        <title>Chromosome-level genome assembly of a cyprinid fish Onychostoma macrolepis by integration of Nanopore Sequencing, Bionano and Hi-C technology.</title>
        <authorList>
            <person name="Wang D."/>
        </authorList>
    </citation>
    <scope>NUCLEOTIDE SEQUENCE [LARGE SCALE GENOMIC DNA]</scope>
    <source>
        <strain evidence="1">SWU-2019</strain>
        <tissue evidence="1">Muscle</tissue>
    </source>
</reference>
<keyword evidence="2" id="KW-1185">Reference proteome</keyword>
<dbReference type="EMBL" id="JAAMOB010000007">
    <property type="protein sequence ID" value="KAF4110486.1"/>
    <property type="molecule type" value="Genomic_DNA"/>
</dbReference>
<evidence type="ECO:0000313" key="1">
    <source>
        <dbReference type="EMBL" id="KAF4110486.1"/>
    </source>
</evidence>